<dbReference type="InterPro" id="IPR001509">
    <property type="entry name" value="Epimerase_deHydtase"/>
</dbReference>
<feature type="domain" description="NAD-dependent epimerase/dehydratase" evidence="1">
    <location>
        <begin position="6"/>
        <end position="211"/>
    </location>
</feature>
<sequence length="327" mass="36343">MNEQTVCILGGTGFVGRWLAAHLVDHGYRVRVLTRHRQRHRDLLVLPGLQLKEADIHDPAQLTAQLSGCHSVINLVGILNEKGRDGSGFRRVHADLPEKVAQACLDTGIQRLLHMSALNADANQGASHYLRSKGEGESRVLALAEQGLQVTIFRPSVIFGPGDSFFNRFGTLLKLSPFVFPLACPDARLTPVYVEDVVQAFVRTLPDKDSFGQSYELCGPKIYTLQQLVEYTAKVLGLRRRVIGLSDKLSRLQADIFEYLPGKPFSKDNYDSLQAPSICHQNGLSELGIEPTTIDAVVPGYLGQHNQRAHYLELRRHAHRHEETGLS</sequence>
<proteinExistence type="predicted"/>
<dbReference type="OrthoDB" id="9776313at2"/>
<evidence type="ECO:0000259" key="1">
    <source>
        <dbReference type="Pfam" id="PF01370"/>
    </source>
</evidence>
<protein>
    <submittedName>
        <fullName evidence="2">NAD-dependent epimerase/dehydratase</fullName>
    </submittedName>
</protein>
<keyword evidence="3" id="KW-1185">Reference proteome</keyword>
<dbReference type="PANTHER" id="PTHR12126:SF11">
    <property type="entry name" value="NADH DEHYDROGENASE [UBIQUINONE] 1 ALPHA SUBCOMPLEX SUBUNIT 9, MITOCHONDRIAL"/>
    <property type="match status" value="1"/>
</dbReference>
<accession>D5BUN4</accession>
<dbReference type="EMBL" id="CP001798">
    <property type="protein sequence ID" value="ADE13434.1"/>
    <property type="molecule type" value="Genomic_DNA"/>
</dbReference>
<dbReference type="AlphaFoldDB" id="D5BUN4"/>
<dbReference type="Pfam" id="PF01370">
    <property type="entry name" value="Epimerase"/>
    <property type="match status" value="1"/>
</dbReference>
<gene>
    <name evidence="2" type="ordered locus">Nhal_0231</name>
</gene>
<evidence type="ECO:0000313" key="3">
    <source>
        <dbReference type="Proteomes" id="UP000001844"/>
    </source>
</evidence>
<dbReference type="CDD" id="cd05271">
    <property type="entry name" value="NDUFA9_like_SDR_a"/>
    <property type="match status" value="1"/>
</dbReference>
<dbReference type="GO" id="GO:0044877">
    <property type="term" value="F:protein-containing complex binding"/>
    <property type="evidence" value="ECO:0007669"/>
    <property type="project" value="TreeGrafter"/>
</dbReference>
<dbReference type="HOGENOM" id="CLU_007383_6_5_6"/>
<organism evidence="2 3">
    <name type="scientific">Nitrosococcus halophilus (strain Nc4)</name>
    <dbReference type="NCBI Taxonomy" id="472759"/>
    <lineage>
        <taxon>Bacteria</taxon>
        <taxon>Pseudomonadati</taxon>
        <taxon>Pseudomonadota</taxon>
        <taxon>Gammaproteobacteria</taxon>
        <taxon>Chromatiales</taxon>
        <taxon>Chromatiaceae</taxon>
        <taxon>Nitrosococcus</taxon>
    </lineage>
</organism>
<dbReference type="KEGG" id="nhl:Nhal_0231"/>
<name>D5BUN4_NITHN</name>
<dbReference type="PANTHER" id="PTHR12126">
    <property type="entry name" value="NADH-UBIQUINONE OXIDOREDUCTASE 39 KDA SUBUNIT-RELATED"/>
    <property type="match status" value="1"/>
</dbReference>
<dbReference type="SUPFAM" id="SSF51735">
    <property type="entry name" value="NAD(P)-binding Rossmann-fold domains"/>
    <property type="match status" value="1"/>
</dbReference>
<dbReference type="STRING" id="472759.Nhal_0231"/>
<dbReference type="InterPro" id="IPR036291">
    <property type="entry name" value="NAD(P)-bd_dom_sf"/>
</dbReference>
<reference evidence="3" key="1">
    <citation type="submission" date="2010-04" db="EMBL/GenBank/DDBJ databases">
        <title>Complete genome sequence of Nitrosococcus halophilus Nc4, a salt-adapted, aerobic obligate ammonia-oxidizing sulfur purple bacterium.</title>
        <authorList>
            <consortium name="US DOE Joint Genome Institute"/>
            <person name="Campbell M.A."/>
            <person name="Malfatti S.A."/>
            <person name="Chain P.S.G."/>
            <person name="Heidelberg J.F."/>
            <person name="Ward B.B."/>
            <person name="Klotz M.G."/>
        </authorList>
    </citation>
    <scope>NUCLEOTIDE SEQUENCE [LARGE SCALE GENOMIC DNA]</scope>
    <source>
        <strain evidence="3">Nc4</strain>
    </source>
</reference>
<evidence type="ECO:0000313" key="2">
    <source>
        <dbReference type="EMBL" id="ADE13434.1"/>
    </source>
</evidence>
<dbReference type="InterPro" id="IPR051207">
    <property type="entry name" value="ComplexI_NDUFA9_subunit"/>
</dbReference>
<dbReference type="Gene3D" id="3.40.50.720">
    <property type="entry name" value="NAD(P)-binding Rossmann-like Domain"/>
    <property type="match status" value="1"/>
</dbReference>
<dbReference type="Proteomes" id="UP000001844">
    <property type="component" value="Chromosome"/>
</dbReference>
<dbReference type="RefSeq" id="WP_013031330.1">
    <property type="nucleotide sequence ID" value="NC_013960.1"/>
</dbReference>
<dbReference type="eggNOG" id="COG0702">
    <property type="taxonomic scope" value="Bacteria"/>
</dbReference>